<dbReference type="SMART" id="SM00256">
    <property type="entry name" value="FBOX"/>
    <property type="match status" value="1"/>
</dbReference>
<evidence type="ECO:0000313" key="4">
    <source>
        <dbReference type="Proteomes" id="UP000766486"/>
    </source>
</evidence>
<proteinExistence type="predicted"/>
<dbReference type="Pfam" id="PF00646">
    <property type="entry name" value="F-box"/>
    <property type="match status" value="1"/>
</dbReference>
<dbReference type="PROSITE" id="PS50181">
    <property type="entry name" value="FBOX"/>
    <property type="match status" value="1"/>
</dbReference>
<protein>
    <recommendedName>
        <fullName evidence="2">F-box domain-containing protein</fullName>
    </recommendedName>
</protein>
<dbReference type="CDD" id="cd09917">
    <property type="entry name" value="F-box_SF"/>
    <property type="match status" value="1"/>
</dbReference>
<comment type="caution">
    <text evidence="3">The sequence shown here is derived from an EMBL/GenBank/DDBJ whole genome shotgun (WGS) entry which is preliminary data.</text>
</comment>
<dbReference type="Proteomes" id="UP000766486">
    <property type="component" value="Unassembled WGS sequence"/>
</dbReference>
<organism evidence="3 4">
    <name type="scientific">Bionectria ochroleuca</name>
    <name type="common">Gliocladium roseum</name>
    <dbReference type="NCBI Taxonomy" id="29856"/>
    <lineage>
        <taxon>Eukaryota</taxon>
        <taxon>Fungi</taxon>
        <taxon>Dikarya</taxon>
        <taxon>Ascomycota</taxon>
        <taxon>Pezizomycotina</taxon>
        <taxon>Sordariomycetes</taxon>
        <taxon>Hypocreomycetidae</taxon>
        <taxon>Hypocreales</taxon>
        <taxon>Bionectriaceae</taxon>
        <taxon>Clonostachys</taxon>
    </lineage>
</organism>
<feature type="compositionally biased region" description="Acidic residues" evidence="1">
    <location>
        <begin position="541"/>
        <end position="564"/>
    </location>
</feature>
<evidence type="ECO:0000256" key="1">
    <source>
        <dbReference type="SAM" id="MobiDB-lite"/>
    </source>
</evidence>
<dbReference type="EMBL" id="CABFNS010000870">
    <property type="protein sequence ID" value="VUC33760.1"/>
    <property type="molecule type" value="Genomic_DNA"/>
</dbReference>
<name>A0ABY6USJ1_BIOOC</name>
<evidence type="ECO:0000259" key="2">
    <source>
        <dbReference type="PROSITE" id="PS50181"/>
    </source>
</evidence>
<gene>
    <name evidence="3" type="ORF">CLO192961_LOCUS360495</name>
</gene>
<accession>A0ABY6USJ1</accession>
<dbReference type="InterPro" id="IPR001810">
    <property type="entry name" value="F-box_dom"/>
</dbReference>
<sequence length="564" mass="65343">MEEVRGNFSRVPQEILNEILSYLPIRDKKSLREVSSFFANTIEIRIPRVFLSANPRNIDVIKGIADDKIRRHYVEELIWDDSLLVTPADCRTMRVRSDYYQCLRIPYRPPKLALIQNEQALLRQSLGELDEFHELYAKACAVNLCDVRARRGNDRDTPAHLERDERIKNVMPTLESIRYYMDLVNQQERVISTGEHILAFRIALHRFPNLRKVTITPVCHGFLFTPLYETPMIRSFPKGFNYPIPRAWPSYLGKAKRCETTRWPAFRQGGNFATKWNGVRVVLQVLALQKNRVTEFEINARGLDQGVPIDIFDPVHDEQRYLTTVIGNLSHLTLSIEVSPETDSIEQKGRFVHEALSRNPNLTHFSFHCNAPSFEGLFPPLRTWTQLQHFGLTGFHVMVNDLVEFLSFMPDTLRSLELGFLLYGTYWGSYCEILQDMRDQLGWGERPEDDRPKIVLRVNLMHEVPGRHITADKEVEDFIYGDGPNPFGSPDDRFLWNHLTGRGILHDEFDPAYERPNLPPKKLAALGITKDARDIESSPFDSEDFSEDFSEDYSEEDELEGNQD</sequence>
<dbReference type="SUPFAM" id="SSF52047">
    <property type="entry name" value="RNI-like"/>
    <property type="match status" value="1"/>
</dbReference>
<dbReference type="SUPFAM" id="SSF81383">
    <property type="entry name" value="F-box domain"/>
    <property type="match status" value="1"/>
</dbReference>
<feature type="region of interest" description="Disordered" evidence="1">
    <location>
        <begin position="533"/>
        <end position="564"/>
    </location>
</feature>
<reference evidence="3 4" key="1">
    <citation type="submission" date="2019-06" db="EMBL/GenBank/DDBJ databases">
        <authorList>
            <person name="Broberg M."/>
        </authorList>
    </citation>
    <scope>NUCLEOTIDE SEQUENCE [LARGE SCALE GENOMIC DNA]</scope>
</reference>
<dbReference type="InterPro" id="IPR036047">
    <property type="entry name" value="F-box-like_dom_sf"/>
</dbReference>
<keyword evidence="4" id="KW-1185">Reference proteome</keyword>
<evidence type="ECO:0000313" key="3">
    <source>
        <dbReference type="EMBL" id="VUC33760.1"/>
    </source>
</evidence>
<feature type="domain" description="F-box" evidence="2">
    <location>
        <begin position="5"/>
        <end position="53"/>
    </location>
</feature>